<dbReference type="AlphaFoldDB" id="A0A5S4YM27"/>
<evidence type="ECO:0000313" key="1">
    <source>
        <dbReference type="EMBL" id="TYO65420.1"/>
    </source>
</evidence>
<gene>
    <name evidence="1" type="ORF">FXV83_15910</name>
</gene>
<dbReference type="Proteomes" id="UP000324797">
    <property type="component" value="Unassembled WGS sequence"/>
</dbReference>
<accession>A0A5S4YM27</accession>
<name>A0A5S4YM27_9BRAD</name>
<protein>
    <submittedName>
        <fullName evidence="1">Uncharacterized protein</fullName>
    </submittedName>
</protein>
<evidence type="ECO:0000313" key="2">
    <source>
        <dbReference type="Proteomes" id="UP000324797"/>
    </source>
</evidence>
<organism evidence="1 2">
    <name type="scientific">Bradyrhizobium hipponense</name>
    <dbReference type="NCBI Taxonomy" id="2605638"/>
    <lineage>
        <taxon>Bacteria</taxon>
        <taxon>Pseudomonadati</taxon>
        <taxon>Pseudomonadota</taxon>
        <taxon>Alphaproteobacteria</taxon>
        <taxon>Hyphomicrobiales</taxon>
        <taxon>Nitrobacteraceae</taxon>
        <taxon>Bradyrhizobium</taxon>
    </lineage>
</organism>
<dbReference type="RefSeq" id="WP_148740354.1">
    <property type="nucleotide sequence ID" value="NZ_VSTH01000051.1"/>
</dbReference>
<dbReference type="EMBL" id="VSTH01000051">
    <property type="protein sequence ID" value="TYO65420.1"/>
    <property type="molecule type" value="Genomic_DNA"/>
</dbReference>
<keyword evidence="2" id="KW-1185">Reference proteome</keyword>
<sequence length="92" mass="10058">MNPSDLAQLCANSLNAAKRLGLPLKEAHVLVTTPKGWKAPPRFPRGKIVNHTSDGGRVRYLPAMNLLAWMVASGMVKPTYEDRDDFAVDPTA</sequence>
<comment type="caution">
    <text evidence="1">The sequence shown here is derived from an EMBL/GenBank/DDBJ whole genome shotgun (WGS) entry which is preliminary data.</text>
</comment>
<proteinExistence type="predicted"/>
<reference evidence="1 2" key="1">
    <citation type="submission" date="2019-08" db="EMBL/GenBank/DDBJ databases">
        <title>Bradyrhizobium hipponensis sp. nov., a rhizobium isolated from a Lupinus angustifolius root nodule in Tunisia.</title>
        <authorList>
            <person name="Off K."/>
            <person name="Rejili M."/>
            <person name="Mars M."/>
            <person name="Brachmann A."/>
            <person name="Marin M."/>
        </authorList>
    </citation>
    <scope>NUCLEOTIDE SEQUENCE [LARGE SCALE GENOMIC DNA]</scope>
    <source>
        <strain evidence="2">aSej3</strain>
    </source>
</reference>